<feature type="binding site" evidence="12">
    <location>
        <position position="203"/>
    </location>
    <ligand>
        <name>[4Fe-4S] cluster</name>
        <dbReference type="ChEBI" id="CHEBI:49883"/>
    </ligand>
</feature>
<evidence type="ECO:0000256" key="9">
    <source>
        <dbReference type="ARBA" id="ARBA00023204"/>
    </source>
</evidence>
<keyword evidence="14" id="KW-0255">Endonuclease</keyword>
<evidence type="ECO:0000256" key="2">
    <source>
        <dbReference type="ARBA" id="ARBA00022485"/>
    </source>
</evidence>
<feature type="binding site" evidence="12">
    <location>
        <position position="197"/>
    </location>
    <ligand>
        <name>[4Fe-4S] cluster</name>
        <dbReference type="ChEBI" id="CHEBI:49883"/>
    </ligand>
</feature>
<dbReference type="InterPro" id="IPR011257">
    <property type="entry name" value="DNA_glycosylase"/>
</dbReference>
<dbReference type="GO" id="GO:0003677">
    <property type="term" value="F:DNA binding"/>
    <property type="evidence" value="ECO:0007669"/>
    <property type="project" value="UniProtKB-UniRule"/>
</dbReference>
<dbReference type="Proteomes" id="UP000229756">
    <property type="component" value="Unassembled WGS sequence"/>
</dbReference>
<dbReference type="CDD" id="cd00056">
    <property type="entry name" value="ENDO3c"/>
    <property type="match status" value="1"/>
</dbReference>
<feature type="binding site" evidence="12">
    <location>
        <position position="194"/>
    </location>
    <ligand>
        <name>[4Fe-4S] cluster</name>
        <dbReference type="ChEBI" id="CHEBI:49883"/>
    </ligand>
</feature>
<keyword evidence="9 12" id="KW-0234">DNA repair</keyword>
<dbReference type="InterPro" id="IPR000445">
    <property type="entry name" value="HhH_motif"/>
</dbReference>
<dbReference type="InterPro" id="IPR023170">
    <property type="entry name" value="HhH_base_excis_C"/>
</dbReference>
<keyword evidence="6 12" id="KW-0408">Iron</keyword>
<comment type="caution">
    <text evidence="14">The sequence shown here is derived from an EMBL/GenBank/DDBJ whole genome shotgun (WGS) entry which is preliminary data.</text>
</comment>
<evidence type="ECO:0000256" key="7">
    <source>
        <dbReference type="ARBA" id="ARBA00023014"/>
    </source>
</evidence>
<dbReference type="PANTHER" id="PTHR10359:SF18">
    <property type="entry name" value="ENDONUCLEASE III"/>
    <property type="match status" value="1"/>
</dbReference>
<dbReference type="GO" id="GO:0140078">
    <property type="term" value="F:class I DNA-(apurinic or apyrimidinic site) endonuclease activity"/>
    <property type="evidence" value="ECO:0007669"/>
    <property type="project" value="UniProtKB-EC"/>
</dbReference>
<comment type="function">
    <text evidence="12">DNA repair enzyme that has both DNA N-glycosylase activity and AP-lyase activity. The DNA N-glycosylase activity releases various damaged pyrimidines from DNA by cleaving the N-glycosidic bond, leaving an AP (apurinic/apyrimidinic) site. The AP-lyase activity cleaves the phosphodiester bond 3' to the AP site by a beta-elimination, leaving a 3'-terminal unsaturated sugar and a product with a terminal 5'-phosphate.</text>
</comment>
<dbReference type="NCBIfam" id="TIGR01083">
    <property type="entry name" value="nth"/>
    <property type="match status" value="1"/>
</dbReference>
<keyword evidence="5 12" id="KW-0378">Hydrolase</keyword>
<dbReference type="SMART" id="SM00525">
    <property type="entry name" value="FES"/>
    <property type="match status" value="1"/>
</dbReference>
<dbReference type="InterPro" id="IPR003651">
    <property type="entry name" value="Endonuclease3_FeS-loop_motif"/>
</dbReference>
<keyword evidence="10 12" id="KW-0456">Lyase</keyword>
<dbReference type="GO" id="GO:0051539">
    <property type="term" value="F:4 iron, 4 sulfur cluster binding"/>
    <property type="evidence" value="ECO:0007669"/>
    <property type="project" value="UniProtKB-UniRule"/>
</dbReference>
<feature type="domain" description="HhH-GPD" evidence="13">
    <location>
        <begin position="36"/>
        <end position="185"/>
    </location>
</feature>
<organism evidence="14 15">
    <name type="scientific">candidate division WWE3 bacterium CG_4_9_14_0_2_um_filter_35_11</name>
    <dbReference type="NCBI Taxonomy" id="1975077"/>
    <lineage>
        <taxon>Bacteria</taxon>
        <taxon>Katanobacteria</taxon>
    </lineage>
</organism>
<dbReference type="GO" id="GO:0006285">
    <property type="term" value="P:base-excision repair, AP site formation"/>
    <property type="evidence" value="ECO:0007669"/>
    <property type="project" value="TreeGrafter"/>
</dbReference>
<evidence type="ECO:0000256" key="1">
    <source>
        <dbReference type="ARBA" id="ARBA00008343"/>
    </source>
</evidence>
<evidence type="ECO:0000313" key="15">
    <source>
        <dbReference type="Proteomes" id="UP000229756"/>
    </source>
</evidence>
<dbReference type="GO" id="GO:0046872">
    <property type="term" value="F:metal ion binding"/>
    <property type="evidence" value="ECO:0007669"/>
    <property type="project" value="UniProtKB-KW"/>
</dbReference>
<dbReference type="HAMAP" id="MF_00942">
    <property type="entry name" value="Nth"/>
    <property type="match status" value="1"/>
</dbReference>
<dbReference type="Pfam" id="PF00633">
    <property type="entry name" value="HHH"/>
    <property type="match status" value="1"/>
</dbReference>
<dbReference type="FunFam" id="1.10.340.30:FF:000001">
    <property type="entry name" value="Endonuclease III"/>
    <property type="match status" value="1"/>
</dbReference>
<name>A0A2M8ELI2_UNCKA</name>
<dbReference type="Gene3D" id="1.10.1670.10">
    <property type="entry name" value="Helix-hairpin-Helix base-excision DNA repair enzymes (C-terminal)"/>
    <property type="match status" value="1"/>
</dbReference>
<evidence type="ECO:0000256" key="10">
    <source>
        <dbReference type="ARBA" id="ARBA00023239"/>
    </source>
</evidence>
<keyword evidence="14" id="KW-0540">Nuclease</keyword>
<comment type="similarity">
    <text evidence="1 12">Belongs to the Nth/MutY family.</text>
</comment>
<evidence type="ECO:0000256" key="3">
    <source>
        <dbReference type="ARBA" id="ARBA00022723"/>
    </source>
</evidence>
<dbReference type="AlphaFoldDB" id="A0A2M8ELI2"/>
<keyword evidence="7 12" id="KW-0411">Iron-sulfur</keyword>
<proteinExistence type="inferred from homology"/>
<keyword evidence="8 12" id="KW-0238">DNA-binding</keyword>
<evidence type="ECO:0000256" key="8">
    <source>
        <dbReference type="ARBA" id="ARBA00023125"/>
    </source>
</evidence>
<dbReference type="PIRSF" id="PIRSF001435">
    <property type="entry name" value="Nth"/>
    <property type="match status" value="1"/>
</dbReference>
<reference evidence="15" key="1">
    <citation type="submission" date="2017-09" db="EMBL/GenBank/DDBJ databases">
        <title>Depth-based differentiation of microbial function through sediment-hosted aquifers and enrichment of novel symbionts in the deep terrestrial subsurface.</title>
        <authorList>
            <person name="Probst A.J."/>
            <person name="Ladd B."/>
            <person name="Jarett J.K."/>
            <person name="Geller-Mcgrath D.E."/>
            <person name="Sieber C.M.K."/>
            <person name="Emerson J.B."/>
            <person name="Anantharaman K."/>
            <person name="Thomas B.C."/>
            <person name="Malmstrom R."/>
            <person name="Stieglmeier M."/>
            <person name="Klingl A."/>
            <person name="Woyke T."/>
            <person name="Ryan C.M."/>
            <person name="Banfield J.F."/>
        </authorList>
    </citation>
    <scope>NUCLEOTIDE SEQUENCE [LARGE SCALE GENOMIC DNA]</scope>
</reference>
<evidence type="ECO:0000256" key="11">
    <source>
        <dbReference type="ARBA" id="ARBA00023295"/>
    </source>
</evidence>
<evidence type="ECO:0000259" key="13">
    <source>
        <dbReference type="SMART" id="SM00478"/>
    </source>
</evidence>
<dbReference type="Pfam" id="PF00730">
    <property type="entry name" value="HhH-GPD"/>
    <property type="match status" value="1"/>
</dbReference>
<evidence type="ECO:0000256" key="5">
    <source>
        <dbReference type="ARBA" id="ARBA00022801"/>
    </source>
</evidence>
<dbReference type="EC" id="4.2.99.18" evidence="12"/>
<comment type="cofactor">
    <cofactor evidence="12">
        <name>[4Fe-4S] cluster</name>
        <dbReference type="ChEBI" id="CHEBI:49883"/>
    </cofactor>
    <text evidence="12">Binds 1 [4Fe-4S] cluster.</text>
</comment>
<evidence type="ECO:0000256" key="4">
    <source>
        <dbReference type="ARBA" id="ARBA00022763"/>
    </source>
</evidence>
<dbReference type="SMART" id="SM00478">
    <property type="entry name" value="ENDO3c"/>
    <property type="match status" value="1"/>
</dbReference>
<keyword evidence="4 12" id="KW-0227">DNA damage</keyword>
<feature type="binding site" evidence="12">
    <location>
        <position position="187"/>
    </location>
    <ligand>
        <name>[4Fe-4S] cluster</name>
        <dbReference type="ChEBI" id="CHEBI:49883"/>
    </ligand>
</feature>
<keyword evidence="2 12" id="KW-0004">4Fe-4S</keyword>
<evidence type="ECO:0000256" key="6">
    <source>
        <dbReference type="ARBA" id="ARBA00023004"/>
    </source>
</evidence>
<keyword evidence="3 12" id="KW-0479">Metal-binding</keyword>
<dbReference type="GO" id="GO:0019104">
    <property type="term" value="F:DNA N-glycosylase activity"/>
    <property type="evidence" value="ECO:0007669"/>
    <property type="project" value="UniProtKB-UniRule"/>
</dbReference>
<comment type="catalytic activity">
    <reaction evidence="12">
        <text>2'-deoxyribonucleotide-(2'-deoxyribose 5'-phosphate)-2'-deoxyribonucleotide-DNA = a 3'-end 2'-deoxyribonucleotide-(2,3-dehydro-2,3-deoxyribose 5'-phosphate)-DNA + a 5'-end 5'-phospho-2'-deoxyribonucleoside-DNA + H(+)</text>
        <dbReference type="Rhea" id="RHEA:66592"/>
        <dbReference type="Rhea" id="RHEA-COMP:13180"/>
        <dbReference type="Rhea" id="RHEA-COMP:16897"/>
        <dbReference type="Rhea" id="RHEA-COMP:17067"/>
        <dbReference type="ChEBI" id="CHEBI:15378"/>
        <dbReference type="ChEBI" id="CHEBI:136412"/>
        <dbReference type="ChEBI" id="CHEBI:157695"/>
        <dbReference type="ChEBI" id="CHEBI:167181"/>
        <dbReference type="EC" id="4.2.99.18"/>
    </reaction>
</comment>
<keyword evidence="11 12" id="KW-0326">Glycosidase</keyword>
<dbReference type="PANTHER" id="PTHR10359">
    <property type="entry name" value="A/G-SPECIFIC ADENINE GLYCOSYLASE/ENDONUCLEASE III"/>
    <property type="match status" value="1"/>
</dbReference>
<dbReference type="InterPro" id="IPR003265">
    <property type="entry name" value="HhH-GPD_domain"/>
</dbReference>
<evidence type="ECO:0000313" key="14">
    <source>
        <dbReference type="EMBL" id="PJC23588.1"/>
    </source>
</evidence>
<dbReference type="FunFam" id="1.10.1670.10:FF:000001">
    <property type="entry name" value="Endonuclease III"/>
    <property type="match status" value="1"/>
</dbReference>
<sequence length="209" mass="23670">MNIEKLLDLLHKEYTNPKTELENWTTTAQFMVAVILSAQATDKQVNKISNKLFEKYRSVDDFAKADIFELEPLVSSINYYKTKAKRIIDANKFVKENFKGEFPGSIDKLIKIPGIGRKSANVILQEAMGIAQGIVVDTHVTRVSNRLGLVKGEENAEKIEKLLMSQIPGNEWKFFSQSIVLHGRYICKAKKPNCTECILNKECPSAFKV</sequence>
<dbReference type="InterPro" id="IPR005759">
    <property type="entry name" value="Nth"/>
</dbReference>
<dbReference type="Gene3D" id="1.10.340.30">
    <property type="entry name" value="Hypothetical protein, domain 2"/>
    <property type="match status" value="1"/>
</dbReference>
<accession>A0A2M8ELI2</accession>
<protein>
    <recommendedName>
        <fullName evidence="12">Endonuclease III</fullName>
        <ecNumber evidence="12">4.2.99.18</ecNumber>
    </recommendedName>
    <alternativeName>
        <fullName evidence="12">DNA-(apurinic or apyrimidinic site) lyase</fullName>
    </alternativeName>
</protein>
<gene>
    <name evidence="12 14" type="primary">nth</name>
    <name evidence="14" type="ORF">CO058_02410</name>
</gene>
<dbReference type="EMBL" id="PFSJ01000019">
    <property type="protein sequence ID" value="PJC23588.1"/>
    <property type="molecule type" value="Genomic_DNA"/>
</dbReference>
<dbReference type="SUPFAM" id="SSF48150">
    <property type="entry name" value="DNA-glycosylase"/>
    <property type="match status" value="1"/>
</dbReference>
<dbReference type="PROSITE" id="PS01155">
    <property type="entry name" value="ENDONUCLEASE_III_2"/>
    <property type="match status" value="1"/>
</dbReference>
<dbReference type="InterPro" id="IPR004036">
    <property type="entry name" value="Endonuclease-III-like_CS2"/>
</dbReference>
<evidence type="ECO:0000256" key="12">
    <source>
        <dbReference type="HAMAP-Rule" id="MF_00942"/>
    </source>
</evidence>